<dbReference type="AlphaFoldDB" id="A0AAD7DFE7"/>
<protein>
    <submittedName>
        <fullName evidence="2">Uncharacterized protein</fullName>
    </submittedName>
</protein>
<comment type="caution">
    <text evidence="2">The sequence shown here is derived from an EMBL/GenBank/DDBJ whole genome shotgun (WGS) entry which is preliminary data.</text>
</comment>
<reference evidence="2" key="1">
    <citation type="submission" date="2023-03" db="EMBL/GenBank/DDBJ databases">
        <title>Massive genome expansion in bonnet fungi (Mycena s.s.) driven by repeated elements and novel gene families across ecological guilds.</title>
        <authorList>
            <consortium name="Lawrence Berkeley National Laboratory"/>
            <person name="Harder C.B."/>
            <person name="Miyauchi S."/>
            <person name="Viragh M."/>
            <person name="Kuo A."/>
            <person name="Thoen E."/>
            <person name="Andreopoulos B."/>
            <person name="Lu D."/>
            <person name="Skrede I."/>
            <person name="Drula E."/>
            <person name="Henrissat B."/>
            <person name="Morin E."/>
            <person name="Kohler A."/>
            <person name="Barry K."/>
            <person name="LaButti K."/>
            <person name="Morin E."/>
            <person name="Salamov A."/>
            <person name="Lipzen A."/>
            <person name="Mereny Z."/>
            <person name="Hegedus B."/>
            <person name="Baldrian P."/>
            <person name="Stursova M."/>
            <person name="Weitz H."/>
            <person name="Taylor A."/>
            <person name="Grigoriev I.V."/>
            <person name="Nagy L.G."/>
            <person name="Martin F."/>
            <person name="Kauserud H."/>
        </authorList>
    </citation>
    <scope>NUCLEOTIDE SEQUENCE</scope>
    <source>
        <strain evidence="2">CBHHK067</strain>
    </source>
</reference>
<dbReference type="EMBL" id="JARKIE010000080">
    <property type="protein sequence ID" value="KAJ7688242.1"/>
    <property type="molecule type" value="Genomic_DNA"/>
</dbReference>
<organism evidence="2 3">
    <name type="scientific">Mycena rosella</name>
    <name type="common">Pink bonnet</name>
    <name type="synonym">Agaricus rosellus</name>
    <dbReference type="NCBI Taxonomy" id="1033263"/>
    <lineage>
        <taxon>Eukaryota</taxon>
        <taxon>Fungi</taxon>
        <taxon>Dikarya</taxon>
        <taxon>Basidiomycota</taxon>
        <taxon>Agaricomycotina</taxon>
        <taxon>Agaricomycetes</taxon>
        <taxon>Agaricomycetidae</taxon>
        <taxon>Agaricales</taxon>
        <taxon>Marasmiineae</taxon>
        <taxon>Mycenaceae</taxon>
        <taxon>Mycena</taxon>
    </lineage>
</organism>
<accession>A0AAD7DFE7</accession>
<evidence type="ECO:0000313" key="2">
    <source>
        <dbReference type="EMBL" id="KAJ7688242.1"/>
    </source>
</evidence>
<gene>
    <name evidence="2" type="ORF">B0H17DRAFT_1135700</name>
</gene>
<keyword evidence="3" id="KW-1185">Reference proteome</keyword>
<evidence type="ECO:0000313" key="3">
    <source>
        <dbReference type="Proteomes" id="UP001221757"/>
    </source>
</evidence>
<proteinExistence type="predicted"/>
<feature type="region of interest" description="Disordered" evidence="1">
    <location>
        <begin position="112"/>
        <end position="139"/>
    </location>
</feature>
<sequence length="224" mass="24440">MIQCTFRTSVDLRKAEPIALLELPGEPNAGDARENTTPAVLALNSSLLEDPRPCRMLRWCSWRWRGNSECTAQRAETANTAQFGVHGRGGCQRRQDTSAPRVACSCGDAGASWANSASSPTALDARELDSGGTGRGDIYSRSYTGRRDCYRNGAESRRERVQHPAVGGVDRGVPRSREQGISVSCRDSHWPPSPIRTQTRGPRSPPSSPRPENGDEGDYALVMR</sequence>
<evidence type="ECO:0000256" key="1">
    <source>
        <dbReference type="SAM" id="MobiDB-lite"/>
    </source>
</evidence>
<feature type="region of interest" description="Disordered" evidence="1">
    <location>
        <begin position="154"/>
        <end position="224"/>
    </location>
</feature>
<dbReference type="Proteomes" id="UP001221757">
    <property type="component" value="Unassembled WGS sequence"/>
</dbReference>
<name>A0AAD7DFE7_MYCRO</name>